<dbReference type="Proteomes" id="UP001214043">
    <property type="component" value="Chromosome"/>
</dbReference>
<keyword evidence="4" id="KW-1185">Reference proteome</keyword>
<dbReference type="GO" id="GO:0004175">
    <property type="term" value="F:endopeptidase activity"/>
    <property type="evidence" value="ECO:0007669"/>
    <property type="project" value="UniProtKB-ARBA"/>
</dbReference>
<feature type="transmembrane region" description="Helical" evidence="1">
    <location>
        <begin position="53"/>
        <end position="71"/>
    </location>
</feature>
<feature type="transmembrane region" description="Helical" evidence="1">
    <location>
        <begin position="16"/>
        <end position="41"/>
    </location>
</feature>
<feature type="transmembrane region" description="Helical" evidence="1">
    <location>
        <begin position="148"/>
        <end position="168"/>
    </location>
</feature>
<gene>
    <name evidence="3" type="ORF">PUV54_14655</name>
</gene>
<dbReference type="AlphaFoldDB" id="A0AAE9ZB30"/>
<keyword evidence="1" id="KW-1133">Transmembrane helix</keyword>
<accession>A0AAE9ZB30</accession>
<dbReference type="Pfam" id="PF02517">
    <property type="entry name" value="Rce1-like"/>
    <property type="match status" value="1"/>
</dbReference>
<dbReference type="RefSeq" id="WP_274493018.1">
    <property type="nucleotide sequence ID" value="NZ_CP118166.1"/>
</dbReference>
<evidence type="ECO:0000259" key="2">
    <source>
        <dbReference type="Pfam" id="PF02517"/>
    </source>
</evidence>
<evidence type="ECO:0000313" key="4">
    <source>
        <dbReference type="Proteomes" id="UP001214043"/>
    </source>
</evidence>
<feature type="transmembrane region" description="Helical" evidence="1">
    <location>
        <begin position="92"/>
        <end position="111"/>
    </location>
</feature>
<evidence type="ECO:0000313" key="3">
    <source>
        <dbReference type="EMBL" id="WDI31189.1"/>
    </source>
</evidence>
<protein>
    <submittedName>
        <fullName evidence="3">Type II CAAX endopeptidase family protein</fullName>
    </submittedName>
</protein>
<name>A0AAE9ZB30_9PROT</name>
<dbReference type="PANTHER" id="PTHR43592">
    <property type="entry name" value="CAAX AMINO TERMINAL PROTEASE"/>
    <property type="match status" value="1"/>
</dbReference>
<keyword evidence="1" id="KW-0472">Membrane</keyword>
<sequence>MPSNPHDGNKYSETQTFLFVLGGTILLGLVAFALSILLGVPIGPQFELNPNDFFIGVIATLPLVVFLWWFSNTTLEHLAVFRRSQIKFFAEIGFTFTPLRIALMALGAGITEELLFRGVVQSWISGFAPVLVAIIASNILFGALHMRTALYALIAGLVGVYLGVLFAFTDNLLAPMVTHALYDAAALEYTRRAVKN</sequence>
<dbReference type="GO" id="GO:0080120">
    <property type="term" value="P:CAAX-box protein maturation"/>
    <property type="evidence" value="ECO:0007669"/>
    <property type="project" value="UniProtKB-ARBA"/>
</dbReference>
<dbReference type="PANTHER" id="PTHR43592:SF15">
    <property type="entry name" value="CAAX AMINO TERMINAL PROTEASE FAMILY PROTEIN"/>
    <property type="match status" value="1"/>
</dbReference>
<feature type="transmembrane region" description="Helical" evidence="1">
    <location>
        <begin position="123"/>
        <end position="141"/>
    </location>
</feature>
<proteinExistence type="predicted"/>
<dbReference type="EMBL" id="CP118166">
    <property type="protein sequence ID" value="WDI31189.1"/>
    <property type="molecule type" value="Genomic_DNA"/>
</dbReference>
<feature type="domain" description="CAAX prenyl protease 2/Lysostaphin resistance protein A-like" evidence="2">
    <location>
        <begin position="98"/>
        <end position="184"/>
    </location>
</feature>
<dbReference type="KEGG" id="hfl:PUV54_14655"/>
<keyword evidence="1" id="KW-0812">Transmembrane</keyword>
<evidence type="ECO:0000256" key="1">
    <source>
        <dbReference type="SAM" id="Phobius"/>
    </source>
</evidence>
<organism evidence="3 4">
    <name type="scientific">Hyphococcus flavus</name>
    <dbReference type="NCBI Taxonomy" id="1866326"/>
    <lineage>
        <taxon>Bacteria</taxon>
        <taxon>Pseudomonadati</taxon>
        <taxon>Pseudomonadota</taxon>
        <taxon>Alphaproteobacteria</taxon>
        <taxon>Parvularculales</taxon>
        <taxon>Parvularculaceae</taxon>
        <taxon>Hyphococcus</taxon>
    </lineage>
</organism>
<dbReference type="InterPro" id="IPR003675">
    <property type="entry name" value="Rce1/LyrA-like_dom"/>
</dbReference>
<reference evidence="3" key="1">
    <citation type="submission" date="2023-02" db="EMBL/GenBank/DDBJ databases">
        <title>Genome sequence of Hyphococcus flavus.</title>
        <authorList>
            <person name="Rong J.-C."/>
            <person name="Zhao Q."/>
            <person name="Yi M."/>
            <person name="Wu J.-Y."/>
        </authorList>
    </citation>
    <scope>NUCLEOTIDE SEQUENCE</scope>
    <source>
        <strain evidence="3">MCCC 1K03223</strain>
    </source>
</reference>